<dbReference type="AlphaFoldDB" id="A0A8H5CYV2"/>
<dbReference type="OrthoDB" id="3133596at2759"/>
<feature type="compositionally biased region" description="Polar residues" evidence="1">
    <location>
        <begin position="210"/>
        <end position="224"/>
    </location>
</feature>
<evidence type="ECO:0000256" key="1">
    <source>
        <dbReference type="SAM" id="MobiDB-lite"/>
    </source>
</evidence>
<protein>
    <recommendedName>
        <fullName evidence="4">HNH nuclease domain-containing protein</fullName>
    </recommendedName>
</protein>
<evidence type="ECO:0008006" key="4">
    <source>
        <dbReference type="Google" id="ProtNLM"/>
    </source>
</evidence>
<dbReference type="EMBL" id="JAACJO010000017">
    <property type="protein sequence ID" value="KAF5349102.1"/>
    <property type="molecule type" value="Genomic_DNA"/>
</dbReference>
<feature type="region of interest" description="Disordered" evidence="1">
    <location>
        <begin position="210"/>
        <end position="232"/>
    </location>
</feature>
<evidence type="ECO:0000313" key="2">
    <source>
        <dbReference type="EMBL" id="KAF5349102.1"/>
    </source>
</evidence>
<accession>A0A8H5CYV2</accession>
<keyword evidence="3" id="KW-1185">Reference proteome</keyword>
<proteinExistence type="predicted"/>
<gene>
    <name evidence="2" type="ORF">D9756_009512</name>
</gene>
<sequence length="295" mass="33727">MSDLPTKHDCLLTNTPSDAEVEYCHVLIQETPPQVLDDLERAWNLQHHSLHVDTRYNIVKLTPTLHSAFTHGRWVLMPEHDGVWPLFEARNSPEILERLISVKKISNYHLVACAKMEYIPVIYNNRAPGGEVPSLKTYTYPFSNFPTIQSRVPVHLIICQIGYQMAQNNTYKSFIHPTNKMDLIHFRTLGIIRECYDVWTGKTKGVQLPISPSTALSDSAGSRTKGTEAPEEALPHLHPSPLVVENADIWDSRKSVNQRKCKMDLSVNGFPRFVKPSQTYLQYNCCFRSIPIYQL</sequence>
<comment type="caution">
    <text evidence="2">The sequence shown here is derived from an EMBL/GenBank/DDBJ whole genome shotgun (WGS) entry which is preliminary data.</text>
</comment>
<name>A0A8H5CYV2_9AGAR</name>
<reference evidence="2 3" key="1">
    <citation type="journal article" date="2020" name="ISME J.">
        <title>Uncovering the hidden diversity of litter-decomposition mechanisms in mushroom-forming fungi.</title>
        <authorList>
            <person name="Floudas D."/>
            <person name="Bentzer J."/>
            <person name="Ahren D."/>
            <person name="Johansson T."/>
            <person name="Persson P."/>
            <person name="Tunlid A."/>
        </authorList>
    </citation>
    <scope>NUCLEOTIDE SEQUENCE [LARGE SCALE GENOMIC DNA]</scope>
    <source>
        <strain evidence="2 3">CBS 146.42</strain>
    </source>
</reference>
<organism evidence="2 3">
    <name type="scientific">Leucocoprinus leucothites</name>
    <dbReference type="NCBI Taxonomy" id="201217"/>
    <lineage>
        <taxon>Eukaryota</taxon>
        <taxon>Fungi</taxon>
        <taxon>Dikarya</taxon>
        <taxon>Basidiomycota</taxon>
        <taxon>Agaricomycotina</taxon>
        <taxon>Agaricomycetes</taxon>
        <taxon>Agaricomycetidae</taxon>
        <taxon>Agaricales</taxon>
        <taxon>Agaricineae</taxon>
        <taxon>Agaricaceae</taxon>
        <taxon>Leucocoprinus</taxon>
    </lineage>
</organism>
<evidence type="ECO:0000313" key="3">
    <source>
        <dbReference type="Proteomes" id="UP000559027"/>
    </source>
</evidence>
<dbReference type="Proteomes" id="UP000559027">
    <property type="component" value="Unassembled WGS sequence"/>
</dbReference>